<dbReference type="Proteomes" id="UP000075591">
    <property type="component" value="Unassembled WGS sequence"/>
</dbReference>
<comment type="caution">
    <text evidence="1">The sequence shown here is derived from an EMBL/GenBank/DDBJ whole genome shotgun (WGS) entry which is preliminary data.</text>
</comment>
<accession>A0A150B7C4</accession>
<proteinExistence type="predicted"/>
<dbReference type="RefSeq" id="WP_017560553.1">
    <property type="nucleotide sequence ID" value="NZ_JARPVK010000006.1"/>
</dbReference>
<dbReference type="EMBL" id="LOMT01000006">
    <property type="protein sequence ID" value="KXY03581.1"/>
    <property type="molecule type" value="Genomic_DNA"/>
</dbReference>
<evidence type="ECO:0000313" key="1">
    <source>
        <dbReference type="EMBL" id="KXY03581.1"/>
    </source>
</evidence>
<name>A0A150B7C4_BACCE</name>
<gene>
    <name evidence="1" type="ORF">AT274_28305</name>
</gene>
<sequence>MNKQDIIKHLHQSVIRENLTAYRELFLNTNINEVTDPYWKEALKFYTELSNENKDVLFKIIEQIEVDTLSTVLGVIDEGVMIEDKEVEFELTINDNSDPVNGDLQDLFLEYDEENR</sequence>
<dbReference type="AlphaFoldDB" id="A0A150B7C4"/>
<evidence type="ECO:0000313" key="2">
    <source>
        <dbReference type="Proteomes" id="UP000075591"/>
    </source>
</evidence>
<reference evidence="1 2" key="1">
    <citation type="submission" date="2015-12" db="EMBL/GenBank/DDBJ databases">
        <title>Bacillus cereus Group isolate.</title>
        <authorList>
            <person name="Kovac J."/>
        </authorList>
    </citation>
    <scope>NUCLEOTIDE SEQUENCE [LARGE SCALE GENOMIC DNA]</scope>
    <source>
        <strain evidence="1 2">FSL W8-0275</strain>
    </source>
</reference>
<dbReference type="PATRIC" id="fig|1396.432.peg.5210"/>
<protein>
    <submittedName>
        <fullName evidence="1">Transposase</fullName>
    </submittedName>
</protein>
<organism evidence="1 2">
    <name type="scientific">Bacillus cereus</name>
    <dbReference type="NCBI Taxonomy" id="1396"/>
    <lineage>
        <taxon>Bacteria</taxon>
        <taxon>Bacillati</taxon>
        <taxon>Bacillota</taxon>
        <taxon>Bacilli</taxon>
        <taxon>Bacillales</taxon>
        <taxon>Bacillaceae</taxon>
        <taxon>Bacillus</taxon>
        <taxon>Bacillus cereus group</taxon>
    </lineage>
</organism>